<feature type="compositionally biased region" description="Low complexity" evidence="5">
    <location>
        <begin position="51"/>
        <end position="60"/>
    </location>
</feature>
<feature type="region of interest" description="Disordered" evidence="5">
    <location>
        <begin position="428"/>
        <end position="465"/>
    </location>
</feature>
<evidence type="ECO:0000259" key="6">
    <source>
        <dbReference type="Pfam" id="PF15511"/>
    </source>
</evidence>
<feature type="compositionally biased region" description="Polar residues" evidence="5">
    <location>
        <begin position="11"/>
        <end position="38"/>
    </location>
</feature>
<dbReference type="OMA" id="PAHENEQ"/>
<proteinExistence type="predicted"/>
<dbReference type="VEuPathDB" id="FungiDB:CJJ07_000104"/>
<dbReference type="AlphaFoldDB" id="A0A2H0ZXX5"/>
<evidence type="ECO:0000313" key="8">
    <source>
        <dbReference type="EMBL" id="QWW22842.1"/>
    </source>
</evidence>
<feature type="compositionally biased region" description="Basic and acidic residues" evidence="5">
    <location>
        <begin position="322"/>
        <end position="331"/>
    </location>
</feature>
<dbReference type="SUPFAM" id="SSF47113">
    <property type="entry name" value="Histone-fold"/>
    <property type="match status" value="1"/>
</dbReference>
<gene>
    <name evidence="7" type="ORF">B9J08_001599</name>
    <name evidence="8" type="ORF">CA7LBN_001589</name>
</gene>
<accession>A0A2H0ZXX5</accession>
<dbReference type="InterPro" id="IPR009072">
    <property type="entry name" value="Histone-fold"/>
</dbReference>
<organism evidence="7">
    <name type="scientific">Candidozyma auris</name>
    <name type="common">Yeast</name>
    <name type="synonym">Candida auris</name>
    <dbReference type="NCBI Taxonomy" id="498019"/>
    <lineage>
        <taxon>Eukaryota</taxon>
        <taxon>Fungi</taxon>
        <taxon>Dikarya</taxon>
        <taxon>Ascomycota</taxon>
        <taxon>Saccharomycotina</taxon>
        <taxon>Pichiomycetes</taxon>
        <taxon>Metschnikowiaceae</taxon>
        <taxon>Candidozyma</taxon>
    </lineage>
</organism>
<feature type="compositionally biased region" description="Polar residues" evidence="5">
    <location>
        <begin position="80"/>
        <end position="106"/>
    </location>
</feature>
<evidence type="ECO:0000256" key="3">
    <source>
        <dbReference type="ARBA" id="ARBA00022454"/>
    </source>
</evidence>
<feature type="region of interest" description="Disordered" evidence="5">
    <location>
        <begin position="312"/>
        <end position="398"/>
    </location>
</feature>
<dbReference type="VEuPathDB" id="FungiDB:CJI97_001711"/>
<dbReference type="EMBL" id="PEKT02000004">
    <property type="protein sequence ID" value="PIS55499.1"/>
    <property type="molecule type" value="Genomic_DNA"/>
</dbReference>
<evidence type="ECO:0000256" key="5">
    <source>
        <dbReference type="SAM" id="MobiDB-lite"/>
    </source>
</evidence>
<keyword evidence="4" id="KW-0539">Nucleus</keyword>
<reference evidence="7" key="1">
    <citation type="journal article" date="2017" name="Clin. Infect. Dis.">
        <title>Simultaneous emergence of multidrug-resistant Candida auris on 3 continents confirmed by whole-genome sequencing and epidemiological analyses.</title>
        <authorList>
            <person name="Lockhart S.R."/>
            <person name="Etienne K.A."/>
            <person name="Vallabhaneni S."/>
            <person name="Farooqi J."/>
            <person name="Chowdhary A."/>
            <person name="Govender N.P."/>
            <person name="Colombo A.L."/>
            <person name="Calvo B."/>
            <person name="Cuomo C.A."/>
            <person name="Desjardins C.A."/>
            <person name="Berkow E.L."/>
            <person name="Castanheira M."/>
            <person name="Magobo R.E."/>
            <person name="Jabeen K."/>
            <person name="Asghar R.J."/>
            <person name="Meis J.F."/>
            <person name="Jackson B."/>
            <person name="Chiller T."/>
            <person name="Litvintseva A.P."/>
        </authorList>
    </citation>
    <scope>NUCLEOTIDE SEQUENCE [LARGE SCALE GENOMIC DNA]</scope>
    <source>
        <strain evidence="7">B8441</strain>
    </source>
</reference>
<sequence length="623" mass="70207">MPSPPLRDQPHANTEPSTPLRTRAPTNTSISVPSSVRSRLSFVNLPPDDLSSVVSRQSSSWLRRPTKDTTLQKSKRSGLHSHNSSVLSSRRTSRPNSKTGSEVSTPRSRRLSDHLTVRRKRRSSTGTTYVSGYHGPITKDFLRAFSRALVHDQRETFQDYESERVFQALDHEHRLQSHSPQDHTNYSEFDHSLPLPSDDAMRSPPQATVNVSSSPVGTPRIEAQKEEKRPAFKSYLERILESRRHASIFDQDTAHVEHEDEDIEGVHDIITTSKFVIENTIQGLPEFSDDKESYKELDIRLAEPLVVDSNAIRSESEESSEGDYKVPELTRPKRTHRSSMDLQKTPEYETFDYEDAKGFDESQLDSMSRVPENYDSPPTAVGVDDDLDNAPHHPSSDLGLISGHFTIDNEDLEDLHAFQLQPGLSLSDNEKSLRRSEDQQAKSQTRRISNLSGVKRSRSTSTLPIPKNLIKGAVNSVNHLSPTSKRPKNTRLSPSLLQTVLKCSNDFLGQVLSTLEAYAEHRGADSIGIQDAVLYLNRVKTPLASSEMERVAKLAHNLFPLETLVSLDNNLQQSTLRKFKQMKMKEEINEMDVVEKQESFLKGARTRETSSYSTLSIDDDTND</sequence>
<dbReference type="VEuPathDB" id="FungiDB:QG37_03478"/>
<dbReference type="VEuPathDB" id="FungiDB:CJI96_0000066"/>
<feature type="compositionally biased region" description="Polar residues" evidence="5">
    <location>
        <begin position="177"/>
        <end position="187"/>
    </location>
</feature>
<feature type="domain" description="CENP-T/Histone H4 histone fold" evidence="6">
    <location>
        <begin position="471"/>
        <end position="569"/>
    </location>
</feature>
<dbReference type="EMBL" id="CP076749">
    <property type="protein sequence ID" value="QWW22842.1"/>
    <property type="molecule type" value="Genomic_DNA"/>
</dbReference>
<name>A0A2H0ZXX5_CANAR</name>
<feature type="region of interest" description="Disordered" evidence="5">
    <location>
        <begin position="604"/>
        <end position="623"/>
    </location>
</feature>
<keyword evidence="3" id="KW-0158">Chromosome</keyword>
<evidence type="ECO:0000313" key="7">
    <source>
        <dbReference type="EMBL" id="PIS55499.1"/>
    </source>
</evidence>
<dbReference type="Proteomes" id="UP000825438">
    <property type="component" value="Chromosome I"/>
</dbReference>
<dbReference type="VEuPathDB" id="FungiDB:CJJ09_001882"/>
<evidence type="ECO:0000256" key="4">
    <source>
        <dbReference type="ARBA" id="ARBA00023242"/>
    </source>
</evidence>
<evidence type="ECO:0000256" key="1">
    <source>
        <dbReference type="ARBA" id="ARBA00004123"/>
    </source>
</evidence>
<dbReference type="InterPro" id="IPR035425">
    <property type="entry name" value="CENP-T/H4_C"/>
</dbReference>
<protein>
    <recommendedName>
        <fullName evidence="6">CENP-T/Histone H4 histone fold domain-containing protein</fullName>
    </recommendedName>
</protein>
<evidence type="ECO:0000256" key="2">
    <source>
        <dbReference type="ARBA" id="ARBA00004286"/>
    </source>
</evidence>
<feature type="region of interest" description="Disordered" evidence="5">
    <location>
        <begin position="174"/>
        <end position="227"/>
    </location>
</feature>
<comment type="subcellular location">
    <subcellularLocation>
        <location evidence="2">Chromosome</location>
    </subcellularLocation>
    <subcellularLocation>
        <location evidence="1">Nucleus</location>
    </subcellularLocation>
</comment>
<dbReference type="Gene3D" id="1.10.20.10">
    <property type="entry name" value="Histone, subunit A"/>
    <property type="match status" value="1"/>
</dbReference>
<feature type="region of interest" description="Disordered" evidence="5">
    <location>
        <begin position="1"/>
        <end position="133"/>
    </location>
</feature>
<feature type="compositionally biased region" description="Basic and acidic residues" evidence="5">
    <location>
        <begin position="428"/>
        <end position="440"/>
    </location>
</feature>
<reference evidence="8" key="3">
    <citation type="submission" date="2021-06" db="EMBL/GenBank/DDBJ databases">
        <title>Candida auris outbreak in lebanese hospital.</title>
        <authorList>
            <person name="Finianos M."/>
        </authorList>
    </citation>
    <scope>NUCLEOTIDE SEQUENCE</scope>
    <source>
        <strain evidence="8">CA7LBN</strain>
    </source>
</reference>
<feature type="compositionally biased region" description="Polar residues" evidence="5">
    <location>
        <begin position="205"/>
        <end position="216"/>
    </location>
</feature>
<feature type="compositionally biased region" description="Polar residues" evidence="5">
    <location>
        <begin position="441"/>
        <end position="452"/>
    </location>
</feature>
<dbReference type="VEuPathDB" id="FungiDB:B9J08_001599"/>
<dbReference type="GO" id="GO:0005694">
    <property type="term" value="C:chromosome"/>
    <property type="evidence" value="ECO:0007669"/>
    <property type="project" value="UniProtKB-SubCell"/>
</dbReference>
<dbReference type="GO" id="GO:0005634">
    <property type="term" value="C:nucleus"/>
    <property type="evidence" value="ECO:0007669"/>
    <property type="project" value="UniProtKB-SubCell"/>
</dbReference>
<reference evidence="7" key="2">
    <citation type="submission" date="2017-11" db="EMBL/GenBank/DDBJ databases">
        <title>Candida auris genome assembly and annotation.</title>
        <authorList>
            <person name="Munoz J.F."/>
            <person name="Gade L.G."/>
            <person name="Chow N.A."/>
            <person name="Litvintseva A.P."/>
            <person name="Loparev V.N."/>
            <person name="Cuomo C.A."/>
        </authorList>
    </citation>
    <scope>NUCLEOTIDE SEQUENCE</scope>
    <source>
        <strain evidence="7">B8441</strain>
    </source>
</reference>
<dbReference type="Pfam" id="PF15511">
    <property type="entry name" value="CENP-T_C"/>
    <property type="match status" value="1"/>
</dbReference>
<dbReference type="STRING" id="498019.A0A2H0ZXX5"/>
<dbReference type="GO" id="GO:0046982">
    <property type="term" value="F:protein heterodimerization activity"/>
    <property type="evidence" value="ECO:0007669"/>
    <property type="project" value="InterPro"/>
</dbReference>